<evidence type="ECO:0000256" key="6">
    <source>
        <dbReference type="SAM" id="SignalP"/>
    </source>
</evidence>
<dbReference type="Pfam" id="PF07687">
    <property type="entry name" value="M20_dimer"/>
    <property type="match status" value="1"/>
</dbReference>
<dbReference type="OrthoDB" id="9776600at2"/>
<dbReference type="InterPro" id="IPR050072">
    <property type="entry name" value="Peptidase_M20A"/>
</dbReference>
<dbReference type="PROSITE" id="PS00758">
    <property type="entry name" value="ARGE_DAPE_CPG2_1"/>
    <property type="match status" value="1"/>
</dbReference>
<dbReference type="PIRSF" id="PIRSF037238">
    <property type="entry name" value="Carboxypeptidase_G2"/>
    <property type="match status" value="1"/>
</dbReference>
<keyword evidence="9" id="KW-1185">Reference proteome</keyword>
<keyword evidence="2" id="KW-0479">Metal-binding</keyword>
<dbReference type="Gene3D" id="3.40.630.10">
    <property type="entry name" value="Zn peptidases"/>
    <property type="match status" value="1"/>
</dbReference>
<feature type="signal peptide" evidence="6">
    <location>
        <begin position="1"/>
        <end position="25"/>
    </location>
</feature>
<evidence type="ECO:0000256" key="1">
    <source>
        <dbReference type="ARBA" id="ARBA00001947"/>
    </source>
</evidence>
<dbReference type="CDD" id="cd03885">
    <property type="entry name" value="M20_CPDG2"/>
    <property type="match status" value="1"/>
</dbReference>
<dbReference type="PANTHER" id="PTHR43808">
    <property type="entry name" value="ACETYLORNITHINE DEACETYLASE"/>
    <property type="match status" value="1"/>
</dbReference>
<keyword evidence="4" id="KW-0862">Zinc</keyword>
<evidence type="ECO:0000256" key="2">
    <source>
        <dbReference type="ARBA" id="ARBA00022723"/>
    </source>
</evidence>
<evidence type="ECO:0000256" key="4">
    <source>
        <dbReference type="ARBA" id="ARBA00022833"/>
    </source>
</evidence>
<dbReference type="Proteomes" id="UP000267418">
    <property type="component" value="Unassembled WGS sequence"/>
</dbReference>
<dbReference type="PROSITE" id="PS00759">
    <property type="entry name" value="ARGE_DAPE_CPG2_2"/>
    <property type="match status" value="1"/>
</dbReference>
<name>A0A431TFI8_9BURK</name>
<feature type="domain" description="Peptidase M20 dimerisation" evidence="7">
    <location>
        <begin position="212"/>
        <end position="311"/>
    </location>
</feature>
<accession>A0A431TFI8</accession>
<evidence type="ECO:0000259" key="7">
    <source>
        <dbReference type="Pfam" id="PF07687"/>
    </source>
</evidence>
<dbReference type="InterPro" id="IPR002933">
    <property type="entry name" value="Peptidase_M20"/>
</dbReference>
<proteinExistence type="predicted"/>
<feature type="chain" id="PRO_5019090515" evidence="6">
    <location>
        <begin position="26"/>
        <end position="415"/>
    </location>
</feature>
<gene>
    <name evidence="8" type="ORF">EJP69_22990</name>
</gene>
<dbReference type="RefSeq" id="WP_126472623.1">
    <property type="nucleotide sequence ID" value="NZ_RXOE01000007.1"/>
</dbReference>
<evidence type="ECO:0000256" key="5">
    <source>
        <dbReference type="PIRSR" id="PIRSR037238-1"/>
    </source>
</evidence>
<sequence>MRPSIHRTAIAAVLATAFMAGTALAQKRDNVLFQAATDEQPAVIKTLEKLVNIETGTGDAEGIAAAGNFLEAELKNLGFTVTRSKSAGLVVGDNIVGKIKGRGGKNLLLMSHMDTVYLKGILAKAPFRVEGDKAYGPGIADDKGGNAVILHTLKLLKDYGVRDYGTITVLFNTDEEKGSFGSRDLIQEEAKLADYVLSFEPTSAGDEKLSLGTSGIAYVQVNITGKASHAGAAPELGVNALVEASDLVLRTMNIDDKSKNLRFNWTIAKAGNVSNIIPASATLNADVRYARNEDFDAAMKTLEERAQQKKLPEADVKVIVTRGRPAFNAGEGGKKLVDKAVAYYKEAGGNLGVEERTGGGTDAAYAALSGKPVIESLGLPGFGYHSDKAEYVDISSIPRRLYMAARLIMDLGAGK</sequence>
<dbReference type="AlphaFoldDB" id="A0A431TFI8"/>
<evidence type="ECO:0000256" key="3">
    <source>
        <dbReference type="ARBA" id="ARBA00022801"/>
    </source>
</evidence>
<dbReference type="Pfam" id="PF01546">
    <property type="entry name" value="Peptidase_M20"/>
    <property type="match status" value="1"/>
</dbReference>
<dbReference type="InterPro" id="IPR036264">
    <property type="entry name" value="Bact_exopeptidase_dim_dom"/>
</dbReference>
<keyword evidence="6" id="KW-0732">Signal</keyword>
<organism evidence="8 9">
    <name type="scientific">Variovorax gossypii</name>
    <dbReference type="NCBI Taxonomy" id="1679495"/>
    <lineage>
        <taxon>Bacteria</taxon>
        <taxon>Pseudomonadati</taxon>
        <taxon>Pseudomonadota</taxon>
        <taxon>Betaproteobacteria</taxon>
        <taxon>Burkholderiales</taxon>
        <taxon>Comamonadaceae</taxon>
        <taxon>Variovorax</taxon>
    </lineage>
</organism>
<reference evidence="8 9" key="1">
    <citation type="submission" date="2018-12" db="EMBL/GenBank/DDBJ databases">
        <title>The genome of Variovorax gossypii DSM 100435.</title>
        <authorList>
            <person name="Gao J."/>
            <person name="Sun J."/>
        </authorList>
    </citation>
    <scope>NUCLEOTIDE SEQUENCE [LARGE SCALE GENOMIC DNA]</scope>
    <source>
        <strain evidence="8 9">DSM 100435</strain>
    </source>
</reference>
<dbReference type="PANTHER" id="PTHR43808:SF10">
    <property type="entry name" value="BLL3749 PROTEIN"/>
    <property type="match status" value="1"/>
</dbReference>
<evidence type="ECO:0000313" key="8">
    <source>
        <dbReference type="EMBL" id="RTQ32140.1"/>
    </source>
</evidence>
<dbReference type="GO" id="GO:0016787">
    <property type="term" value="F:hydrolase activity"/>
    <property type="evidence" value="ECO:0007669"/>
    <property type="project" value="UniProtKB-KW"/>
</dbReference>
<dbReference type="InterPro" id="IPR001261">
    <property type="entry name" value="ArgE/DapE_CS"/>
</dbReference>
<feature type="active site" evidence="5">
    <location>
        <position position="114"/>
    </location>
</feature>
<protein>
    <submittedName>
        <fullName evidence="8">M20/M25/M40 family metallo-hydrolase</fullName>
    </submittedName>
</protein>
<comment type="cofactor">
    <cofactor evidence="1">
        <name>Zn(2+)</name>
        <dbReference type="ChEBI" id="CHEBI:29105"/>
    </cofactor>
</comment>
<feature type="active site" description="Proton acceptor" evidence="5">
    <location>
        <position position="175"/>
    </location>
</feature>
<dbReference type="InterPro" id="IPR011650">
    <property type="entry name" value="Peptidase_M20_dimer"/>
</dbReference>
<dbReference type="Gene3D" id="3.30.70.360">
    <property type="match status" value="1"/>
</dbReference>
<dbReference type="InterPro" id="IPR017150">
    <property type="entry name" value="Pept_M20_glutamate_carboxypep"/>
</dbReference>
<evidence type="ECO:0000313" key="9">
    <source>
        <dbReference type="Proteomes" id="UP000267418"/>
    </source>
</evidence>
<dbReference type="SUPFAM" id="SSF55031">
    <property type="entry name" value="Bacterial exopeptidase dimerisation domain"/>
    <property type="match status" value="1"/>
</dbReference>
<comment type="caution">
    <text evidence="8">The sequence shown here is derived from an EMBL/GenBank/DDBJ whole genome shotgun (WGS) entry which is preliminary data.</text>
</comment>
<dbReference type="GO" id="GO:0046872">
    <property type="term" value="F:metal ion binding"/>
    <property type="evidence" value="ECO:0007669"/>
    <property type="project" value="UniProtKB-KW"/>
</dbReference>
<dbReference type="SUPFAM" id="SSF53187">
    <property type="entry name" value="Zn-dependent exopeptidases"/>
    <property type="match status" value="1"/>
</dbReference>
<dbReference type="EMBL" id="RXOE01000007">
    <property type="protein sequence ID" value="RTQ32140.1"/>
    <property type="molecule type" value="Genomic_DNA"/>
</dbReference>
<keyword evidence="3 8" id="KW-0378">Hydrolase</keyword>
<dbReference type="NCBIfam" id="NF004788">
    <property type="entry name" value="PRK06133.1"/>
    <property type="match status" value="1"/>
</dbReference>